<dbReference type="PANTHER" id="PTHR47699">
    <property type="entry name" value="SNARE ASSOCIATED GOLGI PROTEIN FAMILY"/>
    <property type="match status" value="1"/>
</dbReference>
<reference evidence="3" key="1">
    <citation type="submission" date="2022-12" db="EMBL/GenBank/DDBJ databases">
        <title>Draft genome assemblies for two species of Escallonia (Escalloniales).</title>
        <authorList>
            <person name="Chanderbali A."/>
            <person name="Dervinis C."/>
            <person name="Anghel I."/>
            <person name="Soltis D."/>
            <person name="Soltis P."/>
            <person name="Zapata F."/>
        </authorList>
    </citation>
    <scope>NUCLEOTIDE SEQUENCE</scope>
    <source>
        <strain evidence="3">UCBG92.1500</strain>
        <tissue evidence="3">Leaf</tissue>
    </source>
</reference>
<dbReference type="Proteomes" id="UP001187471">
    <property type="component" value="Unassembled WGS sequence"/>
</dbReference>
<evidence type="ECO:0000256" key="1">
    <source>
        <dbReference type="SAM" id="MobiDB-lite"/>
    </source>
</evidence>
<dbReference type="EMBL" id="JAVXUO010001498">
    <property type="protein sequence ID" value="KAK2981630.1"/>
    <property type="molecule type" value="Genomic_DNA"/>
</dbReference>
<dbReference type="InterPro" id="IPR032816">
    <property type="entry name" value="VTT_dom"/>
</dbReference>
<feature type="domain" description="VTT" evidence="2">
    <location>
        <begin position="208"/>
        <end position="283"/>
    </location>
</feature>
<keyword evidence="4" id="KW-1185">Reference proteome</keyword>
<evidence type="ECO:0000313" key="4">
    <source>
        <dbReference type="Proteomes" id="UP001187471"/>
    </source>
</evidence>
<evidence type="ECO:0000259" key="2">
    <source>
        <dbReference type="Pfam" id="PF09335"/>
    </source>
</evidence>
<sequence length="357" mass="38814">MKFRPNIFIILLSPPITSKKKKRKVGVRRERGNGEELGSGTVGSRSCGVGVGVGGVEQAVSIRIVTGQGRSGGAVQEHVGSAGVLGRTRLRGRPHPNPGALPALCRLLRGRRVPPLRLPSSRALRLLSQGPRCLPLLLDRQVIEALLSQTLYLTDILWLSSEATLALGHMLARVDCGISSSSFEDVGYLIQRCWMIGWKERIVFRSSSTAIDWVRRNKYFNLLSKGVERDGWRFVVLARFSPIPSYVINYGLAATKVGFLVDFLLPTVIGCLPMILQNTSIGSLAVAAVASTSGSQKSKVWSYIFPLLGILSSILISLRIKKYSTGISVAVSSPRDSDHDCNECVGTTKTLSSRKES</sequence>
<organism evidence="3 4">
    <name type="scientific">Escallonia rubra</name>
    <dbReference type="NCBI Taxonomy" id="112253"/>
    <lineage>
        <taxon>Eukaryota</taxon>
        <taxon>Viridiplantae</taxon>
        <taxon>Streptophyta</taxon>
        <taxon>Embryophyta</taxon>
        <taxon>Tracheophyta</taxon>
        <taxon>Spermatophyta</taxon>
        <taxon>Magnoliopsida</taxon>
        <taxon>eudicotyledons</taxon>
        <taxon>Gunneridae</taxon>
        <taxon>Pentapetalae</taxon>
        <taxon>asterids</taxon>
        <taxon>campanulids</taxon>
        <taxon>Escalloniales</taxon>
        <taxon>Escalloniaceae</taxon>
        <taxon>Escallonia</taxon>
    </lineage>
</organism>
<proteinExistence type="predicted"/>
<feature type="region of interest" description="Disordered" evidence="1">
    <location>
        <begin position="21"/>
        <end position="41"/>
    </location>
</feature>
<dbReference type="AlphaFoldDB" id="A0AA88UEK7"/>
<comment type="caution">
    <text evidence="3">The sequence shown here is derived from an EMBL/GenBank/DDBJ whole genome shotgun (WGS) entry which is preliminary data.</text>
</comment>
<accession>A0AA88UEK7</accession>
<protein>
    <recommendedName>
        <fullName evidence="2">VTT domain-containing protein</fullName>
    </recommendedName>
</protein>
<dbReference type="PANTHER" id="PTHR47699:SF1">
    <property type="entry name" value="SNARE ASSOCIATED GOLGI PROTEIN FAMILY"/>
    <property type="match status" value="1"/>
</dbReference>
<name>A0AA88UEK7_9ASTE</name>
<dbReference type="Pfam" id="PF09335">
    <property type="entry name" value="VTT_dom"/>
    <property type="match status" value="1"/>
</dbReference>
<gene>
    <name evidence="3" type="ORF">RJ640_011737</name>
</gene>
<evidence type="ECO:0000313" key="3">
    <source>
        <dbReference type="EMBL" id="KAK2981630.1"/>
    </source>
</evidence>
<dbReference type="GO" id="GO:0016020">
    <property type="term" value="C:membrane"/>
    <property type="evidence" value="ECO:0007669"/>
    <property type="project" value="TreeGrafter"/>
</dbReference>